<organism evidence="3 4">
    <name type="scientific">Lederbergia galactosidilytica</name>
    <dbReference type="NCBI Taxonomy" id="217031"/>
    <lineage>
        <taxon>Bacteria</taxon>
        <taxon>Bacillati</taxon>
        <taxon>Bacillota</taxon>
        <taxon>Bacilli</taxon>
        <taxon>Bacillales</taxon>
        <taxon>Bacillaceae</taxon>
        <taxon>Lederbergia</taxon>
    </lineage>
</organism>
<keyword evidence="4" id="KW-1185">Reference proteome</keyword>
<dbReference type="PATRIC" id="fig|217031.6.peg.1985"/>
<proteinExistence type="predicted"/>
<feature type="domain" description="PepSY" evidence="2">
    <location>
        <begin position="136"/>
        <end position="189"/>
    </location>
</feature>
<feature type="chain" id="PRO_5039573382" description="PepSY domain-containing protein" evidence="1">
    <location>
        <begin position="34"/>
        <end position="194"/>
    </location>
</feature>
<comment type="caution">
    <text evidence="3">The sequence shown here is derived from an EMBL/GenBank/DDBJ whole genome shotgun (WGS) entry which is preliminary data.</text>
</comment>
<dbReference type="InterPro" id="IPR025711">
    <property type="entry name" value="PepSY"/>
</dbReference>
<dbReference type="Pfam" id="PF03413">
    <property type="entry name" value="PepSY"/>
    <property type="match status" value="2"/>
</dbReference>
<protein>
    <recommendedName>
        <fullName evidence="2">PepSY domain-containing protein</fullName>
    </recommendedName>
</protein>
<name>A0A177ZZE3_9BACI</name>
<keyword evidence="1" id="KW-0732">Signal</keyword>
<evidence type="ECO:0000259" key="2">
    <source>
        <dbReference type="Pfam" id="PF03413"/>
    </source>
</evidence>
<dbReference type="RefSeq" id="WP_064468007.1">
    <property type="nucleotide sequence ID" value="NZ_JAGGKH010000019.1"/>
</dbReference>
<dbReference type="STRING" id="217031.ABB05_09355"/>
<evidence type="ECO:0000313" key="3">
    <source>
        <dbReference type="EMBL" id="OAK72228.1"/>
    </source>
</evidence>
<evidence type="ECO:0000313" key="4">
    <source>
        <dbReference type="Proteomes" id="UP000077881"/>
    </source>
</evidence>
<reference evidence="3 4" key="1">
    <citation type="submission" date="2015-05" db="EMBL/GenBank/DDBJ databases">
        <title>Comparison of genome.</title>
        <authorList>
            <person name="Zheng Z."/>
            <person name="Sun M."/>
        </authorList>
    </citation>
    <scope>NUCLEOTIDE SEQUENCE [LARGE SCALE GENOMIC DNA]</scope>
    <source>
        <strain evidence="3 4">G25-74</strain>
    </source>
</reference>
<dbReference type="EMBL" id="LDJR01000041">
    <property type="protein sequence ID" value="OAK72228.1"/>
    <property type="molecule type" value="Genomic_DNA"/>
</dbReference>
<gene>
    <name evidence="3" type="ORF">ABB05_09355</name>
</gene>
<dbReference type="AlphaFoldDB" id="A0A177ZZE3"/>
<feature type="domain" description="PepSY" evidence="2">
    <location>
        <begin position="53"/>
        <end position="109"/>
    </location>
</feature>
<dbReference type="Gene3D" id="3.10.450.40">
    <property type="match status" value="2"/>
</dbReference>
<sequence length="194" mass="21233">MSKKLMIPFIVVAVIFSGALGVAAISNSSTTEAEVTNSGNGSVDEKITETGLISLEEARDITLQEFDGTIQSIELDKDDGQFVYEIEARGDSHTRVELEIDAKTGEIVEFDYDAKDVESISYEDITLNGSNTEGTISLNEAVSIAIKDTPGDITEISFDSDDKEYEIELYSNEDQVEIKIDSRTGKIKSKEVND</sequence>
<evidence type="ECO:0000256" key="1">
    <source>
        <dbReference type="SAM" id="SignalP"/>
    </source>
</evidence>
<dbReference type="Proteomes" id="UP000077881">
    <property type="component" value="Unassembled WGS sequence"/>
</dbReference>
<feature type="signal peptide" evidence="1">
    <location>
        <begin position="1"/>
        <end position="33"/>
    </location>
</feature>
<dbReference type="OrthoDB" id="5361545at2"/>
<accession>A0A177ZZE3</accession>